<dbReference type="AlphaFoldDB" id="A0A4V2QA97"/>
<dbReference type="EMBL" id="SLUL01000006">
    <property type="protein sequence ID" value="TCL49736.1"/>
    <property type="molecule type" value="Genomic_DNA"/>
</dbReference>
<keyword evidence="2" id="KW-1185">Reference proteome</keyword>
<dbReference type="OrthoDB" id="2629010at2"/>
<evidence type="ECO:0000313" key="1">
    <source>
        <dbReference type="EMBL" id="TCL49736.1"/>
    </source>
</evidence>
<organism evidence="1 2">
    <name type="scientific">Thermolongibacillus altinsuensis</name>
    <dbReference type="NCBI Taxonomy" id="575256"/>
    <lineage>
        <taxon>Bacteria</taxon>
        <taxon>Bacillati</taxon>
        <taxon>Bacillota</taxon>
        <taxon>Bacilli</taxon>
        <taxon>Bacillales</taxon>
        <taxon>Anoxybacillaceae</taxon>
        <taxon>Thermolongibacillus</taxon>
    </lineage>
</organism>
<accession>A0A4V2QA97</accession>
<gene>
    <name evidence="1" type="ORF">EDD69_10688</name>
</gene>
<comment type="caution">
    <text evidence="1">The sequence shown here is derived from an EMBL/GenBank/DDBJ whole genome shotgun (WGS) entry which is preliminary data.</text>
</comment>
<proteinExistence type="predicted"/>
<protein>
    <submittedName>
        <fullName evidence="1">Uncharacterized protein</fullName>
    </submittedName>
</protein>
<sequence>MNPFRKLEQEQLQLKREKKEIIDGLLDVYNDYKWLYEWFGDEEYKRVMELAVRHLEKLTKRKRRE</sequence>
<name>A0A4V2QA97_9BACL</name>
<dbReference type="Proteomes" id="UP000295658">
    <property type="component" value="Unassembled WGS sequence"/>
</dbReference>
<reference evidence="1 2" key="1">
    <citation type="submission" date="2019-03" db="EMBL/GenBank/DDBJ databases">
        <title>Genomic Encyclopedia of Type Strains, Phase IV (KMG-IV): sequencing the most valuable type-strain genomes for metagenomic binning, comparative biology and taxonomic classification.</title>
        <authorList>
            <person name="Goeker M."/>
        </authorList>
    </citation>
    <scope>NUCLEOTIDE SEQUENCE [LARGE SCALE GENOMIC DNA]</scope>
    <source>
        <strain evidence="1 2">DSM 24979</strain>
    </source>
</reference>
<dbReference type="RefSeq" id="WP_132948287.1">
    <property type="nucleotide sequence ID" value="NZ_BSVG01000002.1"/>
</dbReference>
<evidence type="ECO:0000313" key="2">
    <source>
        <dbReference type="Proteomes" id="UP000295658"/>
    </source>
</evidence>